<reference evidence="3 4" key="1">
    <citation type="submission" date="2021-11" db="EMBL/GenBank/DDBJ databases">
        <title>Comparative genomics of bee honey and flower isolates.</title>
        <authorList>
            <person name="Bechtner J.D."/>
            <person name="Gallus M.K."/>
            <person name="Ehrmann M."/>
        </authorList>
    </citation>
    <scope>NUCLEOTIDE SEQUENCE [LARGE SCALE GENOMIC DNA]</scope>
    <source>
        <strain evidence="3 4">7</strain>
    </source>
</reference>
<dbReference type="RefSeq" id="WP_248596935.1">
    <property type="nucleotide sequence ID" value="NZ_JAJIAR010000026.1"/>
</dbReference>
<evidence type="ECO:0000313" key="4">
    <source>
        <dbReference type="Proteomes" id="UP001522816"/>
    </source>
</evidence>
<protein>
    <submittedName>
        <fullName evidence="3">Tyrosine-type recombinase/integrase</fullName>
    </submittedName>
</protein>
<dbReference type="InterPro" id="IPR011010">
    <property type="entry name" value="DNA_brk_join_enz"/>
</dbReference>
<evidence type="ECO:0000256" key="1">
    <source>
        <dbReference type="ARBA" id="ARBA00023172"/>
    </source>
</evidence>
<feature type="domain" description="Tyr recombinase" evidence="2">
    <location>
        <begin position="6"/>
        <end position="234"/>
    </location>
</feature>
<evidence type="ECO:0000259" key="2">
    <source>
        <dbReference type="PROSITE" id="PS51898"/>
    </source>
</evidence>
<dbReference type="PROSITE" id="PS51898">
    <property type="entry name" value="TYR_RECOMBINASE"/>
    <property type="match status" value="1"/>
</dbReference>
<accession>A0ABT0HZ74</accession>
<dbReference type="EMBL" id="JAJIAR010000026">
    <property type="protein sequence ID" value="MCK8612233.1"/>
    <property type="molecule type" value="Genomic_DNA"/>
</dbReference>
<comment type="caution">
    <text evidence="3">The sequence shown here is derived from an EMBL/GenBank/DDBJ whole genome shotgun (WGS) entry which is preliminary data.</text>
</comment>
<sequence>MSKKNKDVRPITNEKDCKMMLKYLKNAHQLGIRDYIVFKLGMSCVLRVSDLIHLKYDDVYTPTGQVKKKLIINEIKTGKRKEMPLVHVANDLTEYKRVLDAFIANQPATYMKPLKSKETETVGRGKNAREILKNDKWLFPSSQHPTQHISTNTFYKSITNAKNALGFERIGTHTPRKTGAYLYYRGGFDDVLAAKGMQPRNDIALAMTVLNHSSEKSTLHYLGLEQENLDRMITENSAFDINI</sequence>
<keyword evidence="1" id="KW-0233">DNA recombination</keyword>
<proteinExistence type="predicted"/>
<evidence type="ECO:0000313" key="3">
    <source>
        <dbReference type="EMBL" id="MCK8612233.1"/>
    </source>
</evidence>
<gene>
    <name evidence="3" type="ORF">LNP10_06990</name>
</gene>
<dbReference type="Gene3D" id="1.10.443.10">
    <property type="entry name" value="Intergrase catalytic core"/>
    <property type="match status" value="1"/>
</dbReference>
<organism evidence="3 4">
    <name type="scientific">Apilactobacillus nanyangensis</name>
    <dbReference type="NCBI Taxonomy" id="2799579"/>
    <lineage>
        <taxon>Bacteria</taxon>
        <taxon>Bacillati</taxon>
        <taxon>Bacillota</taxon>
        <taxon>Bacilli</taxon>
        <taxon>Lactobacillales</taxon>
        <taxon>Lactobacillaceae</taxon>
        <taxon>Apilactobacillus</taxon>
    </lineage>
</organism>
<keyword evidence="4" id="KW-1185">Reference proteome</keyword>
<dbReference type="Proteomes" id="UP001522816">
    <property type="component" value="Unassembled WGS sequence"/>
</dbReference>
<dbReference type="Pfam" id="PF00589">
    <property type="entry name" value="Phage_integrase"/>
    <property type="match status" value="1"/>
</dbReference>
<dbReference type="InterPro" id="IPR013762">
    <property type="entry name" value="Integrase-like_cat_sf"/>
</dbReference>
<dbReference type="SUPFAM" id="SSF56349">
    <property type="entry name" value="DNA breaking-rejoining enzymes"/>
    <property type="match status" value="1"/>
</dbReference>
<name>A0ABT0HZ74_9LACO</name>
<dbReference type="InterPro" id="IPR002104">
    <property type="entry name" value="Integrase_catalytic"/>
</dbReference>